<evidence type="ECO:0000259" key="7">
    <source>
        <dbReference type="Pfam" id="PF09924"/>
    </source>
</evidence>
<feature type="transmembrane region" description="Helical" evidence="6">
    <location>
        <begin position="79"/>
        <end position="98"/>
    </location>
</feature>
<feature type="transmembrane region" description="Helical" evidence="6">
    <location>
        <begin position="37"/>
        <end position="59"/>
    </location>
</feature>
<dbReference type="RefSeq" id="WP_319955669.1">
    <property type="nucleotide sequence ID" value="NZ_JAXAVX010000015.1"/>
</dbReference>
<reference evidence="8 9" key="1">
    <citation type="submission" date="2023-11" db="EMBL/GenBank/DDBJ databases">
        <authorList>
            <person name="Xu M."/>
            <person name="Jiang T."/>
        </authorList>
    </citation>
    <scope>NUCLEOTIDE SEQUENCE [LARGE SCALE GENOMIC DNA]</scope>
    <source>
        <strain evidence="8 9">SD</strain>
    </source>
</reference>
<dbReference type="EMBL" id="JAXAVX010000015">
    <property type="protein sequence ID" value="MDX8153520.1"/>
    <property type="molecule type" value="Genomic_DNA"/>
</dbReference>
<dbReference type="InterPro" id="IPR024320">
    <property type="entry name" value="LPG_synthase_C"/>
</dbReference>
<dbReference type="InterPro" id="IPR051211">
    <property type="entry name" value="PG_lysyltransferase"/>
</dbReference>
<dbReference type="PANTHER" id="PTHR34697">
    <property type="entry name" value="PHOSPHATIDYLGLYCEROL LYSYLTRANSFERASE"/>
    <property type="match status" value="1"/>
</dbReference>
<keyword evidence="5 6" id="KW-0472">Membrane</keyword>
<comment type="subcellular location">
    <subcellularLocation>
        <location evidence="1">Cell membrane</location>
        <topology evidence="1">Multi-pass membrane protein</topology>
    </subcellularLocation>
</comment>
<dbReference type="PANTHER" id="PTHR34697:SF2">
    <property type="entry name" value="PHOSPHATIDYLGLYCEROL LYSYLTRANSFERASE"/>
    <property type="match status" value="1"/>
</dbReference>
<sequence>MLPRSSLLTALLALGLLVLVLAVLLRLTRGERWRRHVPLVAGGAALLSGIANLASAVSPADDGRMALLREVVGGGVPELARTLAVPAGVVLVLTGRYLARRHRRALELAVGALTVLAALNVAKGLDLATAAATAGIAAVLWGTRDAFDVEPVGRRTSAVASVVGALGSLLVVTVGVLAAVTWREGLEPSLGTLVHEALLQLTLTRETALPMPDLLAWLPEALSLTAVTVLLLALWNAFRRGPLEAALGDRRRADALIAAHGTDTLSGFARRTDLVPRVSVDGRAAGTCSVAAGVLFVGGAPSGPDDAVDDLLDELRGVADQHGLPMAILGASEELARRTVARGVAGRPLKAMYVGDEAVVRPSAFTLEGRPMKKVRQAVGRVERAGYRAEVARLGDLDAPTRRQVADVIAAWGEKAAHGFVMELPLSDPAASSSLGVLARDGDGRVRAFVHVVPTPAGRCWSLSSTPHERGLPNGVVDFLVVRMIERAAELGLERVSLNFAAYRGWIHEPATPFQRVMGRVVLVLDRFFQIERLHRFNQKFRPEWVPRYMLYDGRRRQLQTMWAAMVVEGQLRPPAAWTALRERLRDARGRRIHGPAVGDRRTV</sequence>
<evidence type="ECO:0000256" key="2">
    <source>
        <dbReference type="ARBA" id="ARBA00022475"/>
    </source>
</evidence>
<keyword evidence="2" id="KW-1003">Cell membrane</keyword>
<dbReference type="Pfam" id="PF09924">
    <property type="entry name" value="LPG_synthase_C"/>
    <property type="match status" value="1"/>
</dbReference>
<evidence type="ECO:0000313" key="9">
    <source>
        <dbReference type="Proteomes" id="UP001277761"/>
    </source>
</evidence>
<evidence type="ECO:0000256" key="4">
    <source>
        <dbReference type="ARBA" id="ARBA00022989"/>
    </source>
</evidence>
<keyword evidence="9" id="KW-1185">Reference proteome</keyword>
<feature type="transmembrane region" description="Helical" evidence="6">
    <location>
        <begin position="6"/>
        <end position="25"/>
    </location>
</feature>
<feature type="transmembrane region" description="Helical" evidence="6">
    <location>
        <begin position="128"/>
        <end position="147"/>
    </location>
</feature>
<evidence type="ECO:0000256" key="3">
    <source>
        <dbReference type="ARBA" id="ARBA00022692"/>
    </source>
</evidence>
<feature type="domain" description="Phosphatidylglycerol lysyltransferase C-terminal" evidence="7">
    <location>
        <begin position="256"/>
        <end position="552"/>
    </location>
</feature>
<feature type="transmembrane region" description="Helical" evidence="6">
    <location>
        <begin position="159"/>
        <end position="182"/>
    </location>
</feature>
<feature type="transmembrane region" description="Helical" evidence="6">
    <location>
        <begin position="214"/>
        <end position="235"/>
    </location>
</feature>
<keyword evidence="4 6" id="KW-1133">Transmembrane helix</keyword>
<evidence type="ECO:0000256" key="1">
    <source>
        <dbReference type="ARBA" id="ARBA00004651"/>
    </source>
</evidence>
<evidence type="ECO:0000313" key="8">
    <source>
        <dbReference type="EMBL" id="MDX8153520.1"/>
    </source>
</evidence>
<evidence type="ECO:0000256" key="6">
    <source>
        <dbReference type="SAM" id="Phobius"/>
    </source>
</evidence>
<name>A0ABU4VNU1_9ACTN</name>
<evidence type="ECO:0000256" key="5">
    <source>
        <dbReference type="ARBA" id="ARBA00023136"/>
    </source>
</evidence>
<protein>
    <submittedName>
        <fullName evidence="8">Phosphatidylglycerol lysyltransferase domain-containing protein</fullName>
    </submittedName>
</protein>
<dbReference type="Proteomes" id="UP001277761">
    <property type="component" value="Unassembled WGS sequence"/>
</dbReference>
<organism evidence="8 9">
    <name type="scientific">Patulibacter brassicae</name>
    <dbReference type="NCBI Taxonomy" id="1705717"/>
    <lineage>
        <taxon>Bacteria</taxon>
        <taxon>Bacillati</taxon>
        <taxon>Actinomycetota</taxon>
        <taxon>Thermoleophilia</taxon>
        <taxon>Solirubrobacterales</taxon>
        <taxon>Patulibacteraceae</taxon>
        <taxon>Patulibacter</taxon>
    </lineage>
</organism>
<accession>A0ABU4VNU1</accession>
<comment type="caution">
    <text evidence="8">The sequence shown here is derived from an EMBL/GenBank/DDBJ whole genome shotgun (WGS) entry which is preliminary data.</text>
</comment>
<gene>
    <name evidence="8" type="ORF">SK069_18115</name>
</gene>
<keyword evidence="3 6" id="KW-0812">Transmembrane</keyword>
<proteinExistence type="predicted"/>